<dbReference type="GO" id="GO:0003682">
    <property type="term" value="F:chromatin binding"/>
    <property type="evidence" value="ECO:0007669"/>
    <property type="project" value="InterPro"/>
</dbReference>
<dbReference type="SUPFAM" id="SSF117281">
    <property type="entry name" value="Kelch motif"/>
    <property type="match status" value="1"/>
</dbReference>
<comment type="caution">
    <text evidence="2">The sequence shown here is derived from an EMBL/GenBank/DDBJ whole genome shotgun (WGS) entry which is preliminary data.</text>
</comment>
<dbReference type="InterPro" id="IPR052637">
    <property type="entry name" value="KLHDC3-like"/>
</dbReference>
<dbReference type="AlphaFoldDB" id="A0AAQ4DES8"/>
<dbReference type="SMART" id="SM00612">
    <property type="entry name" value="Kelch"/>
    <property type="match status" value="3"/>
</dbReference>
<organism evidence="2 3">
    <name type="scientific">Amblyomma americanum</name>
    <name type="common">Lone star tick</name>
    <dbReference type="NCBI Taxonomy" id="6943"/>
    <lineage>
        <taxon>Eukaryota</taxon>
        <taxon>Metazoa</taxon>
        <taxon>Ecdysozoa</taxon>
        <taxon>Arthropoda</taxon>
        <taxon>Chelicerata</taxon>
        <taxon>Arachnida</taxon>
        <taxon>Acari</taxon>
        <taxon>Parasitiformes</taxon>
        <taxon>Ixodida</taxon>
        <taxon>Ixodoidea</taxon>
        <taxon>Ixodidae</taxon>
        <taxon>Amblyomminae</taxon>
        <taxon>Amblyomma</taxon>
    </lineage>
</organism>
<dbReference type="PANTHER" id="PTHR46461:SF1">
    <property type="entry name" value="KELCH DOMAIN-CONTAINING PROTEIN 3"/>
    <property type="match status" value="1"/>
</dbReference>
<keyword evidence="1" id="KW-0880">Kelch repeat</keyword>
<evidence type="ECO:0000256" key="1">
    <source>
        <dbReference type="ARBA" id="ARBA00022441"/>
    </source>
</evidence>
<dbReference type="InterPro" id="IPR006652">
    <property type="entry name" value="Kelch_1"/>
</dbReference>
<gene>
    <name evidence="2" type="ORF">V5799_027766</name>
</gene>
<evidence type="ECO:0008006" key="4">
    <source>
        <dbReference type="Google" id="ProtNLM"/>
    </source>
</evidence>
<dbReference type="Proteomes" id="UP001321473">
    <property type="component" value="Unassembled WGS sequence"/>
</dbReference>
<dbReference type="Pfam" id="PF24681">
    <property type="entry name" value="Kelch_KLHDC2_KLHL20_DRC7"/>
    <property type="match status" value="1"/>
</dbReference>
<dbReference type="InterPro" id="IPR015915">
    <property type="entry name" value="Kelch-typ_b-propeller"/>
</dbReference>
<evidence type="ECO:0000313" key="3">
    <source>
        <dbReference type="Proteomes" id="UP001321473"/>
    </source>
</evidence>
<keyword evidence="3" id="KW-1185">Reference proteome</keyword>
<sequence>MWTVRLDGIPGDLNYMAVTIRGKVYSFDSFGGDSSDSDESAEYLIDVHTFDPASYRWVIVPAQQLHEDEPINIICGSVVAYGHCAYLWGGWNSIPANSVLRFDSVAMTWSRPEVRGEVPRPHISHSACVLSQRMYIFGGLDTDSSNWVRFLDLETLEWNRVPTSGEAPAGRYCHTASAIGTRMYVWGGHLEDAETNDHYDNSLYYLETTTATWVRPQVKGVVPEGRECHSAFVYETELYIFGGYSELRNTYFEDIHKYDLEKSCWTKVTPIGSGPSARRLPGCSVLGERVLVFGGVGPLRNPEDEEHVDDIHEEEELPNLHVLHLAPTLKNLCVLAVIDAGLDLDKLPPFIRNEISTIISGSS</sequence>
<proteinExistence type="predicted"/>
<dbReference type="PANTHER" id="PTHR46461">
    <property type="entry name" value="KELCH DOMAIN-CONTAINING PROTEIN 3"/>
    <property type="match status" value="1"/>
</dbReference>
<protein>
    <recommendedName>
        <fullName evidence="4">Kelch repeat protein</fullName>
    </recommendedName>
</protein>
<accession>A0AAQ4DES8</accession>
<name>A0AAQ4DES8_AMBAM</name>
<dbReference type="Gene3D" id="2.120.10.80">
    <property type="entry name" value="Kelch-type beta propeller"/>
    <property type="match status" value="2"/>
</dbReference>
<reference evidence="2 3" key="1">
    <citation type="journal article" date="2023" name="Arcadia Sci">
        <title>De novo assembly of a long-read Amblyomma americanum tick genome.</title>
        <authorList>
            <person name="Chou S."/>
            <person name="Poskanzer K.E."/>
            <person name="Rollins M."/>
            <person name="Thuy-Boun P.S."/>
        </authorList>
    </citation>
    <scope>NUCLEOTIDE SEQUENCE [LARGE SCALE GENOMIC DNA]</scope>
    <source>
        <strain evidence="2">F_SG_1</strain>
        <tissue evidence="2">Salivary glands</tissue>
    </source>
</reference>
<dbReference type="GO" id="GO:0005737">
    <property type="term" value="C:cytoplasm"/>
    <property type="evidence" value="ECO:0007669"/>
    <property type="project" value="TreeGrafter"/>
</dbReference>
<dbReference type="EMBL" id="JARKHS020031675">
    <property type="protein sequence ID" value="KAK8760968.1"/>
    <property type="molecule type" value="Genomic_DNA"/>
</dbReference>
<evidence type="ECO:0000313" key="2">
    <source>
        <dbReference type="EMBL" id="KAK8760968.1"/>
    </source>
</evidence>